<organism evidence="6 7">
    <name type="scientific">Punica granatum</name>
    <name type="common">Pomegranate</name>
    <dbReference type="NCBI Taxonomy" id="22663"/>
    <lineage>
        <taxon>Eukaryota</taxon>
        <taxon>Viridiplantae</taxon>
        <taxon>Streptophyta</taxon>
        <taxon>Embryophyta</taxon>
        <taxon>Tracheophyta</taxon>
        <taxon>Spermatophyta</taxon>
        <taxon>Magnoliopsida</taxon>
        <taxon>eudicotyledons</taxon>
        <taxon>Gunneridae</taxon>
        <taxon>Pentapetalae</taxon>
        <taxon>rosids</taxon>
        <taxon>malvids</taxon>
        <taxon>Myrtales</taxon>
        <taxon>Lythraceae</taxon>
        <taxon>Punica</taxon>
    </lineage>
</organism>
<feature type="domain" description="Disease resistance R13L4/SHOC-2-like LRR" evidence="5">
    <location>
        <begin position="321"/>
        <end position="430"/>
    </location>
</feature>
<keyword evidence="2" id="KW-0611">Plant defense</keyword>
<proteinExistence type="predicted"/>
<dbReference type="InterPro" id="IPR027417">
    <property type="entry name" value="P-loop_NTPase"/>
</dbReference>
<keyword evidence="7" id="KW-1185">Reference proteome</keyword>
<feature type="domain" description="NB-ARC" evidence="4">
    <location>
        <begin position="3"/>
        <end position="166"/>
    </location>
</feature>
<reference evidence="6 7" key="1">
    <citation type="submission" date="2017-11" db="EMBL/GenBank/DDBJ databases">
        <title>De-novo sequencing of pomegranate (Punica granatum L.) genome.</title>
        <authorList>
            <person name="Akparov Z."/>
            <person name="Amiraslanov A."/>
            <person name="Hajiyeva S."/>
            <person name="Abbasov M."/>
            <person name="Kaur K."/>
            <person name="Hamwieh A."/>
            <person name="Solovyev V."/>
            <person name="Salamov A."/>
            <person name="Braich B."/>
            <person name="Kosarev P."/>
            <person name="Mahmoud A."/>
            <person name="Hajiyev E."/>
            <person name="Babayeva S."/>
            <person name="Izzatullayeva V."/>
            <person name="Mammadov A."/>
            <person name="Mammadov A."/>
            <person name="Sharifova S."/>
            <person name="Ojaghi J."/>
            <person name="Eynullazada K."/>
            <person name="Bayramov B."/>
            <person name="Abdulazimova A."/>
            <person name="Shahmuradov I."/>
        </authorList>
    </citation>
    <scope>NUCLEOTIDE SEQUENCE [LARGE SCALE GENOMIC DNA]</scope>
    <source>
        <strain evidence="7">cv. AG2017</strain>
        <tissue evidence="6">Leaf</tissue>
    </source>
</reference>
<protein>
    <submittedName>
        <fullName evidence="6">Uncharacterized protein</fullName>
    </submittedName>
</protein>
<evidence type="ECO:0000256" key="1">
    <source>
        <dbReference type="ARBA" id="ARBA00022737"/>
    </source>
</evidence>
<dbReference type="InterPro" id="IPR055414">
    <property type="entry name" value="LRR_R13L4/SHOC2-like"/>
</dbReference>
<dbReference type="Proteomes" id="UP000233551">
    <property type="component" value="Unassembled WGS sequence"/>
</dbReference>
<dbReference type="SUPFAM" id="SSF52058">
    <property type="entry name" value="L domain-like"/>
    <property type="match status" value="1"/>
</dbReference>
<evidence type="ECO:0000313" key="7">
    <source>
        <dbReference type="Proteomes" id="UP000233551"/>
    </source>
</evidence>
<dbReference type="InterPro" id="IPR042197">
    <property type="entry name" value="Apaf_helical"/>
</dbReference>
<evidence type="ECO:0000259" key="4">
    <source>
        <dbReference type="Pfam" id="PF00931"/>
    </source>
</evidence>
<dbReference type="Pfam" id="PF23598">
    <property type="entry name" value="LRR_14"/>
    <property type="match status" value="1"/>
</dbReference>
<dbReference type="GO" id="GO:0098542">
    <property type="term" value="P:defense response to other organism"/>
    <property type="evidence" value="ECO:0007669"/>
    <property type="project" value="TreeGrafter"/>
</dbReference>
<dbReference type="InterPro" id="IPR044974">
    <property type="entry name" value="Disease_R_plants"/>
</dbReference>
<dbReference type="PANTHER" id="PTHR23155:SF1205">
    <property type="entry name" value="DISEASE RESISTANCE PROTEIN RPM1"/>
    <property type="match status" value="1"/>
</dbReference>
<accession>A0A2I0JUK6</accession>
<gene>
    <name evidence="6" type="ORF">CRG98_019989</name>
</gene>
<dbReference type="InterPro" id="IPR002182">
    <property type="entry name" value="NB-ARC"/>
</dbReference>
<dbReference type="EMBL" id="PGOL01001263">
    <property type="protein sequence ID" value="PKI59580.1"/>
    <property type="molecule type" value="Genomic_DNA"/>
</dbReference>
<feature type="region of interest" description="Disordered" evidence="3">
    <location>
        <begin position="49"/>
        <end position="73"/>
    </location>
</feature>
<keyword evidence="1" id="KW-0677">Repeat</keyword>
<dbReference type="AlphaFoldDB" id="A0A2I0JUK6"/>
<name>A0A2I0JUK6_PUNGR</name>
<dbReference type="SUPFAM" id="SSF52540">
    <property type="entry name" value="P-loop containing nucleoside triphosphate hydrolases"/>
    <property type="match status" value="1"/>
</dbReference>
<comment type="caution">
    <text evidence="6">The sequence shown here is derived from an EMBL/GenBank/DDBJ whole genome shotgun (WGS) entry which is preliminary data.</text>
</comment>
<dbReference type="GO" id="GO:0043531">
    <property type="term" value="F:ADP binding"/>
    <property type="evidence" value="ECO:0007669"/>
    <property type="project" value="InterPro"/>
</dbReference>
<evidence type="ECO:0000259" key="5">
    <source>
        <dbReference type="Pfam" id="PF23598"/>
    </source>
</evidence>
<dbReference type="Gene3D" id="3.80.10.10">
    <property type="entry name" value="Ribonuclease Inhibitor"/>
    <property type="match status" value="1"/>
</dbReference>
<evidence type="ECO:0000256" key="3">
    <source>
        <dbReference type="SAM" id="MobiDB-lite"/>
    </source>
</evidence>
<evidence type="ECO:0000256" key="2">
    <source>
        <dbReference type="ARBA" id="ARBA00022821"/>
    </source>
</evidence>
<dbReference type="PANTHER" id="PTHR23155">
    <property type="entry name" value="DISEASE RESISTANCE PROTEIN RP"/>
    <property type="match status" value="1"/>
</dbReference>
<dbReference type="Pfam" id="PF00931">
    <property type="entry name" value="NB-ARC"/>
    <property type="match status" value="1"/>
</dbReference>
<dbReference type="STRING" id="22663.A0A2I0JUK6"/>
<dbReference type="Gene3D" id="3.40.50.300">
    <property type="entry name" value="P-loop containing nucleotide triphosphate hydrolases"/>
    <property type="match status" value="1"/>
</dbReference>
<sequence>MDRELILVVKMGGLGKTTLANQAFDDPAVKKHFAVRVWVTLSPSFQDRRAPQGHLQQVASQTRKSTPRRAADTSNCDWPKMMIKSVLLNKRYLIFLDDIWHKRKWDAIKYAFPNDKHGSRLMLTMRNNDVASASCANFGWKVYELMPLPEEESWKLFYRKTFEANSCPPNLEVISKFILRKCEGLPLPIVAIGGVLASKDIRRVDEWDLVRRTLRVEIDSNDRLRKINKVLSLSFDDLPYYLKSCFLHLSVYLEGHVIKCMSLIRLRVAEGFVQEKRRQDLGRSCRFQIGTGHSLDFAPCPRLLWTNNQQKKAAVLCAPKLLAVLDLRAAPFRKFPVQVVDMYYLRYLSFRSSEVRTVPRSIGNLQNLETLDLKHTYVTELPIEKIRKLQRLRHLLVYHYETISYSHSKYGFRTLADIGCLQSLQKLCYMDALRGILGI</sequence>
<evidence type="ECO:0000313" key="6">
    <source>
        <dbReference type="EMBL" id="PKI59580.1"/>
    </source>
</evidence>
<dbReference type="PRINTS" id="PR00364">
    <property type="entry name" value="DISEASERSIST"/>
</dbReference>
<feature type="compositionally biased region" description="Polar residues" evidence="3">
    <location>
        <begin position="54"/>
        <end position="64"/>
    </location>
</feature>
<dbReference type="InterPro" id="IPR032675">
    <property type="entry name" value="LRR_dom_sf"/>
</dbReference>
<dbReference type="Gene3D" id="1.10.8.430">
    <property type="entry name" value="Helical domain of apoptotic protease-activating factors"/>
    <property type="match status" value="1"/>
</dbReference>